<dbReference type="Proteomes" id="UP000076717">
    <property type="component" value="Unassembled WGS sequence"/>
</dbReference>
<sequence>MRRRDPEAPHRTVTPLELLFDLAFVVAFGQAADQLSHHLIDSRVETGIVGFVYAIFAIASVWVSFTWFTSAFGMDDWLYRAATMVQMIGVVVLALGLPAMFASLDQGGAVDARGMVAGYVVMRLATVVQWLRLAVHDPAARRSALLHAALVSGVLAGWFVLVLVEPTVGVFFTVAALLFAGEISGTRIVEKQNGPVPWHAGHVAERFGLLAIVALGEGVFGTVASVSAIVQGAGWSPEAVTIVVAGIGLTFGLWWMYFLIPAADALRSDRRKAQPLIYLHLILYAAIVATGAGLHVAAYAVEGRAPFGTLGTVVATAVPVAVLCTAVMLTYSYLRGTFDVLHGWLFAVTAVVLLLAGALAAGGAPLAVCLLVVTAAPLVSVVGDEVAQRGRQ</sequence>
<dbReference type="InterPro" id="IPR010640">
    <property type="entry name" value="Low_temperature_requirement_A"/>
</dbReference>
<reference evidence="1 2" key="1">
    <citation type="submission" date="2015-08" db="EMBL/GenBank/DDBJ databases">
        <title>Draft Genome Sequence of Rathayibacter sp. Strain VKM Ac-2596 Isolated from Leaf Gall Induced by Plant-Parasitic Nematodes.</title>
        <authorList>
            <person name="Vasilenko O.V."/>
            <person name="Starodumova I.P."/>
            <person name="Tarlachkov S.V."/>
            <person name="Dorofeeva L.V."/>
            <person name="Evtushenko L.I."/>
        </authorList>
    </citation>
    <scope>NUCLEOTIDE SEQUENCE [LARGE SCALE GENOMIC DNA]</scope>
    <source>
        <strain evidence="1 2">VKM Ac-2596</strain>
    </source>
</reference>
<organism evidence="1 2">
    <name type="scientific">Rathayibacter tanaceti</name>
    <dbReference type="NCBI Taxonomy" id="1671680"/>
    <lineage>
        <taxon>Bacteria</taxon>
        <taxon>Bacillati</taxon>
        <taxon>Actinomycetota</taxon>
        <taxon>Actinomycetes</taxon>
        <taxon>Micrococcales</taxon>
        <taxon>Microbacteriaceae</taxon>
        <taxon>Rathayibacter</taxon>
    </lineage>
</organism>
<dbReference type="AlphaFoldDB" id="A0A162GJC9"/>
<dbReference type="PANTHER" id="PTHR36840">
    <property type="entry name" value="BLL5714 PROTEIN"/>
    <property type="match status" value="1"/>
</dbReference>
<dbReference type="EMBL" id="LIIN01000014">
    <property type="protein sequence ID" value="KZX22159.1"/>
    <property type="molecule type" value="Genomic_DNA"/>
</dbReference>
<dbReference type="Pfam" id="PF06772">
    <property type="entry name" value="LtrA"/>
    <property type="match status" value="1"/>
</dbReference>
<proteinExistence type="predicted"/>
<accession>A0A162GJC9</accession>
<dbReference type="PANTHER" id="PTHR36840:SF1">
    <property type="entry name" value="BLL5714 PROTEIN"/>
    <property type="match status" value="1"/>
</dbReference>
<comment type="caution">
    <text evidence="1">The sequence shown here is derived from an EMBL/GenBank/DDBJ whole genome shotgun (WGS) entry which is preliminary data.</text>
</comment>
<dbReference type="RefSeq" id="WP_068208628.1">
    <property type="nucleotide sequence ID" value="NZ_CP047186.1"/>
</dbReference>
<name>A0A162GJC9_9MICO</name>
<evidence type="ECO:0000313" key="2">
    <source>
        <dbReference type="Proteomes" id="UP000076717"/>
    </source>
</evidence>
<gene>
    <name evidence="1" type="ORF">ACH61_00726</name>
</gene>
<evidence type="ECO:0000313" key="1">
    <source>
        <dbReference type="EMBL" id="KZX22159.1"/>
    </source>
</evidence>
<keyword evidence="2" id="KW-1185">Reference proteome</keyword>
<protein>
    <submittedName>
        <fullName evidence="1">Bacterial low temperature requirement A protein (LtrA)</fullName>
    </submittedName>
</protein>